<keyword evidence="2" id="KW-1185">Reference proteome</keyword>
<gene>
    <name evidence="1" type="ORF">DB32_003675</name>
</gene>
<dbReference type="EMBL" id="CP011125">
    <property type="protein sequence ID" value="AKF06526.1"/>
    <property type="molecule type" value="Genomic_DNA"/>
</dbReference>
<name>A0A0F6YJ41_9BACT</name>
<dbReference type="KEGG" id="samy:DB32_003675"/>
<evidence type="ECO:0000313" key="1">
    <source>
        <dbReference type="EMBL" id="AKF06526.1"/>
    </source>
</evidence>
<protein>
    <submittedName>
        <fullName evidence="1">Uncharacterized protein</fullName>
    </submittedName>
</protein>
<dbReference type="Proteomes" id="UP000034883">
    <property type="component" value="Chromosome"/>
</dbReference>
<reference evidence="1 2" key="1">
    <citation type="submission" date="2015-03" db="EMBL/GenBank/DDBJ databases">
        <title>Genome assembly of Sandaracinus amylolyticus DSM 53668.</title>
        <authorList>
            <person name="Sharma G."/>
            <person name="Subramanian S."/>
        </authorList>
    </citation>
    <scope>NUCLEOTIDE SEQUENCE [LARGE SCALE GENOMIC DNA]</scope>
    <source>
        <strain evidence="1 2">DSM 53668</strain>
    </source>
</reference>
<organism evidence="1 2">
    <name type="scientific">Sandaracinus amylolyticus</name>
    <dbReference type="NCBI Taxonomy" id="927083"/>
    <lineage>
        <taxon>Bacteria</taxon>
        <taxon>Pseudomonadati</taxon>
        <taxon>Myxococcota</taxon>
        <taxon>Polyangia</taxon>
        <taxon>Polyangiales</taxon>
        <taxon>Sandaracinaceae</taxon>
        <taxon>Sandaracinus</taxon>
    </lineage>
</organism>
<evidence type="ECO:0000313" key="2">
    <source>
        <dbReference type="Proteomes" id="UP000034883"/>
    </source>
</evidence>
<sequence>MVHLRTTSLAPRTPRCTWFVAIAMLVWSATIAEAAEPERYEVSARVDRDAGAITIEERVRVRVEDGEPEVRLWVYADRLSVAPRALGERTWRWLYPGDVEHGEVAIDRVTIDGAEIEPRWHREEGGDRGRDARGGDLVVPIASGAERTIEIVIAMRLRVPARFGRLGRDGGTVALAGPWYPLVVGEDDGWRFVVPHRVSVDLDDGELWLAGQVARTRTSVEREVPYVPALLASRLHRWTGRVAGVAVAWTSFEPIYVAPGREVRGAEGLADLVAVDRVALMRQALEPAIATARWLGIAVPARIDLLDVPTRTELAATAPGAVIVSDRFAQVFPVDVVQAFHLRALRRAILALLAQPIADAIDPVADRGWTEDLRGVVLLELDEVRRSSQARTPQQLLSAFAFHPAIDQLLYAPQIAFEDVYFSAIDEPDPYRDEPSRARVPHARGLRLLESARDVLEPRAFERFVAMIANGRRSVRAALERVDPAALLRLQTWLDTPRLETNYRLGAMRSERLPDGRWRHVIEVLREGASRVEPVEVEVEDATGARTIGVWDAPGERGEVVIETDAERRSVTIDPRQRVPQSAAIADGHPRADDATDQPWRPPVFTGFAFEILASEGNVTGLIDVVLRQRYDLEHTFNLRLLRTAARTGGRIRYLQGVGPKVHTNRRSVTVGGGVGFYNVHQGFGGPDVPGGWAADADLSLYLDTRSYLYDWREGLSVLVQGQATATFLDDGTFGATGRISARFSGTIGIGNLHAIVLVGHAGVSINPVVDANRQSIGGRYGLRGYANDELLGTSVVYGVAEHRFTAVTDLAWNVFHGIWARELQLAWWLGAGTVLGTSDGRDVVGAAEAGVGLRVHYEYAGIQPGVLALDFGVPFGRWIEGDPPCAFANGACDDRPPFGFYISVDQYY</sequence>
<proteinExistence type="predicted"/>
<dbReference type="AlphaFoldDB" id="A0A0F6YJ41"/>
<accession>A0A0F6YJ41</accession>
<dbReference type="Gene3D" id="2.40.160.50">
    <property type="entry name" value="membrane protein fhac: a member of the omp85/tpsb transporter family"/>
    <property type="match status" value="1"/>
</dbReference>